<reference evidence="2" key="1">
    <citation type="submission" date="2023-10" db="EMBL/GenBank/DDBJ databases">
        <authorList>
            <person name="Chen Y."/>
            <person name="Shah S."/>
            <person name="Dougan E. K."/>
            <person name="Thang M."/>
            <person name="Chan C."/>
        </authorList>
    </citation>
    <scope>NUCLEOTIDE SEQUENCE [LARGE SCALE GENOMIC DNA]</scope>
</reference>
<sequence>EVGGRMGRFPPNASRNCVGGPRRVFEGSGTAQYRGELEQRFGRVRTAKPLASREESREVYLVCCRYYGTIRTRSSRRHLEWHICWTPTWTVLFAAPRPRQTDNSTSKWSRRYMAREAYLAQGRASAA</sequence>
<proteinExistence type="predicted"/>
<keyword evidence="3" id="KW-1185">Reference proteome</keyword>
<feature type="domain" description="Ribosomal RNA methyltransferase FtsJ" evidence="1">
    <location>
        <begin position="24"/>
        <end position="65"/>
    </location>
</feature>
<organism evidence="2 3">
    <name type="scientific">Prorocentrum cordatum</name>
    <dbReference type="NCBI Taxonomy" id="2364126"/>
    <lineage>
        <taxon>Eukaryota</taxon>
        <taxon>Sar</taxon>
        <taxon>Alveolata</taxon>
        <taxon>Dinophyceae</taxon>
        <taxon>Prorocentrales</taxon>
        <taxon>Prorocentraceae</taxon>
        <taxon>Prorocentrum</taxon>
    </lineage>
</organism>
<comment type="caution">
    <text evidence="2">The sequence shown here is derived from an EMBL/GenBank/DDBJ whole genome shotgun (WGS) entry which is preliminary data.</text>
</comment>
<dbReference type="EMBL" id="CAUYUJ010019237">
    <property type="protein sequence ID" value="CAK0889571.1"/>
    <property type="molecule type" value="Genomic_DNA"/>
</dbReference>
<evidence type="ECO:0000313" key="3">
    <source>
        <dbReference type="Proteomes" id="UP001189429"/>
    </source>
</evidence>
<dbReference type="Pfam" id="PF01728">
    <property type="entry name" value="FtsJ"/>
    <property type="match status" value="1"/>
</dbReference>
<evidence type="ECO:0000313" key="2">
    <source>
        <dbReference type="EMBL" id="CAK0889571.1"/>
    </source>
</evidence>
<dbReference type="InterPro" id="IPR029063">
    <property type="entry name" value="SAM-dependent_MTases_sf"/>
</dbReference>
<feature type="non-terminal residue" evidence="2">
    <location>
        <position position="1"/>
    </location>
</feature>
<name>A0ABN9WS42_9DINO</name>
<evidence type="ECO:0000259" key="1">
    <source>
        <dbReference type="Pfam" id="PF01728"/>
    </source>
</evidence>
<accession>A0ABN9WS42</accession>
<protein>
    <recommendedName>
        <fullName evidence="1">Ribosomal RNA methyltransferase FtsJ domain-containing protein</fullName>
    </recommendedName>
</protein>
<dbReference type="InterPro" id="IPR002877">
    <property type="entry name" value="RNA_MeTrfase_FtsJ_dom"/>
</dbReference>
<gene>
    <name evidence="2" type="ORF">PCOR1329_LOCUS70075</name>
</gene>
<dbReference type="Proteomes" id="UP001189429">
    <property type="component" value="Unassembled WGS sequence"/>
</dbReference>
<dbReference type="Gene3D" id="3.40.50.150">
    <property type="entry name" value="Vaccinia Virus protein VP39"/>
    <property type="match status" value="1"/>
</dbReference>